<evidence type="ECO:0000256" key="3">
    <source>
        <dbReference type="ARBA" id="ARBA00008954"/>
    </source>
</evidence>
<dbReference type="SUPFAM" id="SSF53383">
    <property type="entry name" value="PLP-dependent transferases"/>
    <property type="match status" value="1"/>
</dbReference>
<geneLocation type="mitochondrion" evidence="12"/>
<reference evidence="12" key="2">
    <citation type="submission" date="2019-02" db="EMBL/GenBank/DDBJ databases">
        <authorList>
            <person name="Manzilamu Z."/>
            <person name="Suo F."/>
        </authorList>
    </citation>
    <scope>NUCLEOTIDE SEQUENCE</scope>
    <source>
        <strain evidence="12">SFY20170806</strain>
    </source>
</reference>
<organism evidence="12">
    <name type="scientific">Xylaria hypoxylon</name>
    <dbReference type="NCBI Taxonomy" id="37992"/>
    <lineage>
        <taxon>Eukaryota</taxon>
        <taxon>Fungi</taxon>
        <taxon>Dikarya</taxon>
        <taxon>Ascomycota</taxon>
        <taxon>Pezizomycotina</taxon>
        <taxon>Sordariomycetes</taxon>
        <taxon>Xylariomycetidae</taxon>
        <taxon>Xylariales</taxon>
        <taxon>Xylariaceae</taxon>
        <taxon>Xylaria</taxon>
    </lineage>
</organism>
<keyword evidence="6 11" id="KW-0812">Transmembrane</keyword>
<keyword evidence="7" id="KW-0663">Pyridoxal phosphate</keyword>
<dbReference type="InterPro" id="IPR038430">
    <property type="entry name" value="NDAH_ubi_oxred_su3_sf"/>
</dbReference>
<keyword evidence="11" id="KW-0520">NAD</keyword>
<dbReference type="PANTHER" id="PTHR43094:SF1">
    <property type="entry name" value="AMINOTRANSFERASE CLASS-III"/>
    <property type="match status" value="1"/>
</dbReference>
<dbReference type="GO" id="GO:0031966">
    <property type="term" value="C:mitochondrial membrane"/>
    <property type="evidence" value="ECO:0007669"/>
    <property type="project" value="UniProtKB-SubCell"/>
</dbReference>
<dbReference type="EC" id="7.1.1.2" evidence="11"/>
<dbReference type="GeneID" id="54106536"/>
<keyword evidence="8 11" id="KW-1133">Transmembrane helix</keyword>
<dbReference type="Gene3D" id="3.40.640.10">
    <property type="entry name" value="Type I PLP-dependent aspartate aminotransferase-like (Major domain)"/>
    <property type="match status" value="1"/>
</dbReference>
<dbReference type="EMBL" id="MK574676">
    <property type="protein sequence ID" value="QIE13207.1"/>
    <property type="molecule type" value="Genomic_DNA"/>
</dbReference>
<proteinExistence type="inferred from homology"/>
<dbReference type="AlphaFoldDB" id="A0A6G6D9I6"/>
<dbReference type="CDD" id="cd00610">
    <property type="entry name" value="OAT_like"/>
    <property type="match status" value="1"/>
</dbReference>
<keyword evidence="9 11" id="KW-0472">Membrane</keyword>
<feature type="transmembrane region" description="Helical" evidence="11">
    <location>
        <begin position="233"/>
        <end position="251"/>
    </location>
</feature>
<keyword evidence="11" id="KW-1278">Translocase</keyword>
<gene>
    <name evidence="12" type="primary">nad3</name>
</gene>
<evidence type="ECO:0000256" key="9">
    <source>
        <dbReference type="ARBA" id="ARBA00023136"/>
    </source>
</evidence>
<comment type="similarity">
    <text evidence="2 11">Belongs to the complex I subunit 3 family.</text>
</comment>
<dbReference type="GO" id="GO:0008483">
    <property type="term" value="F:transaminase activity"/>
    <property type="evidence" value="ECO:0007669"/>
    <property type="project" value="InterPro"/>
</dbReference>
<dbReference type="PANTHER" id="PTHR43094">
    <property type="entry name" value="AMINOTRANSFERASE"/>
    <property type="match status" value="1"/>
</dbReference>
<keyword evidence="5 11" id="KW-0813">Transport</keyword>
<feature type="transmembrane region" description="Helical" evidence="11">
    <location>
        <begin position="6"/>
        <end position="25"/>
    </location>
</feature>
<dbReference type="RefSeq" id="YP_009744345.1">
    <property type="nucleotide sequence ID" value="NC_046734.1"/>
</dbReference>
<dbReference type="Pfam" id="PF00507">
    <property type="entry name" value="Oxidored_q4"/>
    <property type="match status" value="1"/>
</dbReference>
<dbReference type="PROSITE" id="PS00600">
    <property type="entry name" value="AA_TRANSFER_CLASS_3"/>
    <property type="match status" value="1"/>
</dbReference>
<dbReference type="GO" id="GO:0005829">
    <property type="term" value="C:cytosol"/>
    <property type="evidence" value="ECO:0007669"/>
    <property type="project" value="TreeGrafter"/>
</dbReference>
<dbReference type="InterPro" id="IPR023298">
    <property type="entry name" value="ATPase_P-typ_TM_dom_sf"/>
</dbReference>
<dbReference type="InterPro" id="IPR005814">
    <property type="entry name" value="Aminotrans_3"/>
</dbReference>
<dbReference type="GO" id="GO:0008137">
    <property type="term" value="F:NADH dehydrogenase (ubiquinone) activity"/>
    <property type="evidence" value="ECO:0007669"/>
    <property type="project" value="UniProtKB-UniRule"/>
</dbReference>
<evidence type="ECO:0000256" key="6">
    <source>
        <dbReference type="ARBA" id="ARBA00022692"/>
    </source>
</evidence>
<sequence length="850" mass="95328">MSSITFFFLFVSLLALVFLIVNLILAPHNPYQEKYSIFECGFHSFLGQNRTQFGIKFFIFALVYLLLDLEILLTFPFALSEYVNDIYGLTIALLFIIIITIGFVFELGKSALKIDSRQVITSLNVKSSNVTELLGKFLADKKGINKINSVKSTLAQGDKLNQNSKNDFVRKKNEKNYLDFSFIFSFTDISRLYLINKEFFFKFSTLIFYVLAILLGISLFMVMFKLIVVDLFLYFNLLTLVASLVMVSLTYKNKDLLIKLSINSIYVISNMLLLSLILSIFIYIVINFLPLNINTLSFKDCFNIARAIFGLLLTLKITIYTVKLIYDNRKNPKDLIKKLILLILSLIVMSFFYQVYQFIFNAFNLYLDSLYRCFWMSATEKNGINSKDVKILDKSLNHSSEINNLYNSLNHHLKKPYPIIVNAKGTYLLTEEGRVIFDAASGAAAACIGYGNPKVIDAIANKYSEGTHYLATSYWKDKDVLKLNDFLVGSTDGKMTKVYLTGSGSDGIEAALKLIRQYYYDQDKESERHIIITRENSYHGNTIGALSASSFIVRQLPYYPLLTKNVEHISSCNPYRQLIDGESDAVFVAKKAQELDNKINEIGPEKIMCFLMEPVSGAALGCVPAVPGYLKAMQEVCHKHGIIFALDEIMCGMGRTGTLHAWQAEGIVPDVLIIGKGLGGGYHPISAVLVTPKVLEALKSEEFIHGLTFDAAPIGAVAALNVHEIIQENNLLDNVSKLGAYLGESLKAKLSDHPNVGDIRGKGFFWGIELVKDKTTKEPFDTNIGLAQLIVKLAMSEYNMTIYKGTGGADGLNGDHIMIQPPYNITAKDVDHIVEVVTAVIERVFKEIDK</sequence>
<comment type="similarity">
    <text evidence="3">Belongs to the class-III pyridoxal-phosphate-dependent aminotransferase family.</text>
</comment>
<dbReference type="GO" id="GO:0030170">
    <property type="term" value="F:pyridoxal phosphate binding"/>
    <property type="evidence" value="ECO:0007669"/>
    <property type="project" value="InterPro"/>
</dbReference>
<feature type="transmembrane region" description="Helical" evidence="11">
    <location>
        <begin position="338"/>
        <end position="356"/>
    </location>
</feature>
<dbReference type="InterPro" id="IPR015422">
    <property type="entry name" value="PyrdxlP-dep_Trfase_small"/>
</dbReference>
<keyword evidence="11" id="KW-0249">Electron transport</keyword>
<keyword evidence="11 12" id="KW-0496">Mitochondrion</keyword>
<dbReference type="InterPro" id="IPR000440">
    <property type="entry name" value="NADH_UbQ/plastoQ_OxRdtase_su3"/>
</dbReference>
<comment type="subcellular location">
    <subcellularLocation>
        <location evidence="1">Membrane</location>
    </subcellularLocation>
    <subcellularLocation>
        <location evidence="11">Mitochondrion membrane</location>
        <topology evidence="11">Multi-pass membrane protein</topology>
    </subcellularLocation>
</comment>
<evidence type="ECO:0000256" key="11">
    <source>
        <dbReference type="RuleBase" id="RU003640"/>
    </source>
</evidence>
<feature type="transmembrane region" description="Helical" evidence="11">
    <location>
        <begin position="263"/>
        <end position="284"/>
    </location>
</feature>
<keyword evidence="11" id="KW-0830">Ubiquinone</keyword>
<dbReference type="InterPro" id="IPR049704">
    <property type="entry name" value="Aminotrans_3_PPA_site"/>
</dbReference>
<feature type="transmembrane region" description="Helical" evidence="11">
    <location>
        <begin position="304"/>
        <end position="326"/>
    </location>
</feature>
<evidence type="ECO:0000313" key="12">
    <source>
        <dbReference type="EMBL" id="QIE13207.1"/>
    </source>
</evidence>
<reference evidence="12" key="1">
    <citation type="journal article" date="2019" name="Mitochondrial DNA Part B Resour">
        <title>The complete mitochondrial genome of wood-rotting fungus Xylaria hypoxylon.</title>
        <authorList>
            <person name="Zhou H."/>
            <person name="Abuduaini A."/>
            <person name="Xie H."/>
            <person name="Kang R."/>
            <person name="Suo F."/>
            <person name="Huang L."/>
        </authorList>
    </citation>
    <scope>NUCLEOTIDE SEQUENCE</scope>
    <source>
        <strain evidence="12">SFY20170806</strain>
    </source>
</reference>
<dbReference type="Gene3D" id="3.90.1150.10">
    <property type="entry name" value="Aspartate Aminotransferase, domain 1"/>
    <property type="match status" value="1"/>
</dbReference>
<dbReference type="Gene3D" id="1.20.58.1610">
    <property type="entry name" value="NADH:ubiquinone/plastoquinone oxidoreductase, chain 3"/>
    <property type="match status" value="1"/>
</dbReference>
<keyword evidence="11" id="KW-0679">Respiratory chain</keyword>
<feature type="transmembrane region" description="Helical" evidence="11">
    <location>
        <begin position="206"/>
        <end position="227"/>
    </location>
</feature>
<comment type="catalytic activity">
    <reaction evidence="10 11">
        <text>a ubiquinone + NADH + 5 H(+)(in) = a ubiquinol + NAD(+) + 4 H(+)(out)</text>
        <dbReference type="Rhea" id="RHEA:29091"/>
        <dbReference type="Rhea" id="RHEA-COMP:9565"/>
        <dbReference type="Rhea" id="RHEA-COMP:9566"/>
        <dbReference type="ChEBI" id="CHEBI:15378"/>
        <dbReference type="ChEBI" id="CHEBI:16389"/>
        <dbReference type="ChEBI" id="CHEBI:17976"/>
        <dbReference type="ChEBI" id="CHEBI:57540"/>
        <dbReference type="ChEBI" id="CHEBI:57945"/>
        <dbReference type="EC" id="7.1.1.2"/>
    </reaction>
</comment>
<dbReference type="SUPFAM" id="SSF81665">
    <property type="entry name" value="Calcium ATPase, transmembrane domain M"/>
    <property type="match status" value="1"/>
</dbReference>
<evidence type="ECO:0000256" key="2">
    <source>
        <dbReference type="ARBA" id="ARBA00008472"/>
    </source>
</evidence>
<comment type="caution">
    <text evidence="11">Lacks conserved residue(s) required for the propagation of feature annotation.</text>
</comment>
<accession>A0A6G6D9I6</accession>
<feature type="transmembrane region" description="Helical" evidence="11">
    <location>
        <begin position="57"/>
        <end position="80"/>
    </location>
</feature>
<evidence type="ECO:0000256" key="4">
    <source>
        <dbReference type="ARBA" id="ARBA00021007"/>
    </source>
</evidence>
<evidence type="ECO:0000256" key="10">
    <source>
        <dbReference type="ARBA" id="ARBA00049551"/>
    </source>
</evidence>
<evidence type="ECO:0000256" key="7">
    <source>
        <dbReference type="ARBA" id="ARBA00022898"/>
    </source>
</evidence>
<evidence type="ECO:0000256" key="8">
    <source>
        <dbReference type="ARBA" id="ARBA00022989"/>
    </source>
</evidence>
<dbReference type="InterPro" id="IPR015424">
    <property type="entry name" value="PyrdxlP-dep_Trfase"/>
</dbReference>
<name>A0A6G6D9I6_9PEZI</name>
<evidence type="ECO:0000256" key="5">
    <source>
        <dbReference type="ARBA" id="ARBA00022448"/>
    </source>
</evidence>
<feature type="transmembrane region" description="Helical" evidence="11">
    <location>
        <begin position="86"/>
        <end position="107"/>
    </location>
</feature>
<dbReference type="Pfam" id="PF00202">
    <property type="entry name" value="Aminotran_3"/>
    <property type="match status" value="1"/>
</dbReference>
<dbReference type="InterPro" id="IPR015421">
    <property type="entry name" value="PyrdxlP-dep_Trfase_major"/>
</dbReference>
<comment type="function">
    <text evidence="11">Core subunit of the mitochondrial membrane respiratory chain NADH dehydrogenase (Complex I) which catalyzes electron transfer from NADH through the respiratory chain, using ubiquinone as an electron acceptor. Essential for the catalytic activity of complex I.</text>
</comment>
<evidence type="ECO:0000256" key="1">
    <source>
        <dbReference type="ARBA" id="ARBA00004370"/>
    </source>
</evidence>
<protein>
    <recommendedName>
        <fullName evidence="4 11">NADH-ubiquinone oxidoreductase chain 3</fullName>
        <ecNumber evidence="11">7.1.1.2</ecNumber>
    </recommendedName>
</protein>